<dbReference type="PATRIC" id="fig|237368.3.peg.1990"/>
<proteinExistence type="predicted"/>
<dbReference type="AlphaFoldDB" id="A0A0B0EK84"/>
<accession>A0A0B0EK84</accession>
<evidence type="ECO:0000256" key="2">
    <source>
        <dbReference type="ARBA" id="ARBA00022676"/>
    </source>
</evidence>
<evidence type="ECO:0000313" key="12">
    <source>
        <dbReference type="Proteomes" id="UP000030652"/>
    </source>
</evidence>
<dbReference type="EMBL" id="JRYO01000134">
    <property type="protein sequence ID" value="KHE92411.1"/>
    <property type="molecule type" value="Genomic_DNA"/>
</dbReference>
<keyword evidence="8" id="KW-0961">Cell wall biogenesis/degradation</keyword>
<comment type="subcellular location">
    <subcellularLocation>
        <location evidence="1">Golgi apparatus membrane</location>
        <topology evidence="1">Multi-pass membrane protein</topology>
    </subcellularLocation>
</comment>
<feature type="transmembrane region" description="Helical" evidence="9">
    <location>
        <begin position="443"/>
        <end position="463"/>
    </location>
</feature>
<dbReference type="PANTHER" id="PTHR32044:SF80">
    <property type="entry name" value="XYLOGLUCAN GLYCOSYLTRANSFERASE 2-RELATED"/>
    <property type="match status" value="1"/>
</dbReference>
<comment type="caution">
    <text evidence="11">The sequence shown here is derived from an EMBL/GenBank/DDBJ whole genome shotgun (WGS) entry which is preliminary data.</text>
</comment>
<dbReference type="PANTHER" id="PTHR32044">
    <property type="entry name" value="GLUCOMANNAN 4-BETA-MANNOSYLTRANSFERASE 9"/>
    <property type="match status" value="1"/>
</dbReference>
<feature type="transmembrane region" description="Helical" evidence="9">
    <location>
        <begin position="6"/>
        <end position="29"/>
    </location>
</feature>
<keyword evidence="6" id="KW-0333">Golgi apparatus</keyword>
<dbReference type="eggNOG" id="COG1215">
    <property type="taxonomic scope" value="Bacteria"/>
</dbReference>
<evidence type="ECO:0000256" key="3">
    <source>
        <dbReference type="ARBA" id="ARBA00022679"/>
    </source>
</evidence>
<dbReference type="Gene3D" id="3.90.550.10">
    <property type="entry name" value="Spore Coat Polysaccharide Biosynthesis Protein SpsA, Chain A"/>
    <property type="match status" value="1"/>
</dbReference>
<feature type="domain" description="Glycosyltransferase 2-like" evidence="10">
    <location>
        <begin position="69"/>
        <end position="191"/>
    </location>
</feature>
<evidence type="ECO:0000256" key="9">
    <source>
        <dbReference type="SAM" id="Phobius"/>
    </source>
</evidence>
<evidence type="ECO:0000256" key="4">
    <source>
        <dbReference type="ARBA" id="ARBA00022692"/>
    </source>
</evidence>
<dbReference type="Proteomes" id="UP000030652">
    <property type="component" value="Unassembled WGS sequence"/>
</dbReference>
<keyword evidence="2" id="KW-0328">Glycosyltransferase</keyword>
<dbReference type="SUPFAM" id="SSF53448">
    <property type="entry name" value="Nucleotide-diphospho-sugar transferases"/>
    <property type="match status" value="1"/>
</dbReference>
<dbReference type="GO" id="GO:0071555">
    <property type="term" value="P:cell wall organization"/>
    <property type="evidence" value="ECO:0007669"/>
    <property type="project" value="UniProtKB-KW"/>
</dbReference>
<evidence type="ECO:0000259" key="10">
    <source>
        <dbReference type="Pfam" id="PF00535"/>
    </source>
</evidence>
<organism evidence="11 12">
    <name type="scientific">Candidatus Scalindua brodae</name>
    <dbReference type="NCBI Taxonomy" id="237368"/>
    <lineage>
        <taxon>Bacteria</taxon>
        <taxon>Pseudomonadati</taxon>
        <taxon>Planctomycetota</taxon>
        <taxon>Candidatus Brocadiia</taxon>
        <taxon>Candidatus Brocadiales</taxon>
        <taxon>Candidatus Scalinduaceae</taxon>
        <taxon>Candidatus Scalindua</taxon>
    </lineage>
</organism>
<dbReference type="InterPro" id="IPR029044">
    <property type="entry name" value="Nucleotide-diphossugar_trans"/>
</dbReference>
<evidence type="ECO:0000256" key="8">
    <source>
        <dbReference type="ARBA" id="ARBA00023316"/>
    </source>
</evidence>
<feature type="transmembrane region" description="Helical" evidence="9">
    <location>
        <begin position="325"/>
        <end position="345"/>
    </location>
</feature>
<keyword evidence="5 9" id="KW-1133">Transmembrane helix</keyword>
<dbReference type="Pfam" id="PF00535">
    <property type="entry name" value="Glycos_transf_2"/>
    <property type="match status" value="1"/>
</dbReference>
<evidence type="ECO:0000256" key="7">
    <source>
        <dbReference type="ARBA" id="ARBA00023136"/>
    </source>
</evidence>
<reference evidence="11 12" key="1">
    <citation type="submission" date="2014-10" db="EMBL/GenBank/DDBJ databases">
        <title>Draft genome of anammox bacterium scalindua brodae, obtained using differential coverage binning of sequence data from two enrichment reactors.</title>
        <authorList>
            <person name="Speth D.R."/>
            <person name="Russ L."/>
            <person name="Kartal B."/>
            <person name="Op den Camp H.J."/>
            <person name="Dutilh B.E."/>
            <person name="Jetten M.S."/>
        </authorList>
    </citation>
    <scope>NUCLEOTIDE SEQUENCE [LARGE SCALE GENOMIC DNA]</scope>
    <source>
        <strain evidence="11">RU1</strain>
    </source>
</reference>
<keyword evidence="3 11" id="KW-0808">Transferase</keyword>
<evidence type="ECO:0000256" key="6">
    <source>
        <dbReference type="ARBA" id="ARBA00023034"/>
    </source>
</evidence>
<dbReference type="FunFam" id="3.90.550.10:FF:000057">
    <property type="entry name" value="Glycosyltransferase-like protein, family 2"/>
    <property type="match status" value="1"/>
</dbReference>
<sequence>MNSALLIIILIFYCPAALWLFLYGINNYYMIYLFLRKLKKETSGNQEFLKQFWSNHSKGNLPKVTTQLPVYNEKHVVERLIKAVVNIDYPKELHEIQVLDDSNDETRDIVYELVNKYRAMGFNMKHVVRDNRDGFKAGALNLGMEKAEGEFLAIFDADFVPDKNFLYDTIPFFYERPKVAIVQTRWGHINRNYSLLTIAQGIGMDGHFIIEQGARTWNGLYMNFNGTAGVWRREAIIDSGGWDFDTLTEDLELSYRAQLKGWNTKFLFDVVTPSELPVDINAYKSQQHRWAKGSIQTAKKVLPQVFKTNDSLIKKVEAFIHLNQYMAHPMMIILALLSFPLVVLLKEQISNMSVSLTMIILIFLMSMGAFAPTFLYIVSQKKVYRDWKKRCLFIPALMVIGCGIAINNTKAVFEALFNIKSDFIRTPKYGVIKRGRNILIKNYSLPLQVFFISEILLSVYCFIGFMQYASNKKFVFGPFLLMYAIGFLYVGTLSLFQKFNETIKC</sequence>
<feature type="transmembrane region" description="Helical" evidence="9">
    <location>
        <begin position="475"/>
        <end position="496"/>
    </location>
</feature>
<keyword evidence="7 9" id="KW-0472">Membrane</keyword>
<keyword evidence="4 9" id="KW-0812">Transmembrane</keyword>
<name>A0A0B0EK84_9BACT</name>
<dbReference type="GO" id="GO:0016757">
    <property type="term" value="F:glycosyltransferase activity"/>
    <property type="evidence" value="ECO:0007669"/>
    <property type="project" value="UniProtKB-KW"/>
</dbReference>
<feature type="transmembrane region" description="Helical" evidence="9">
    <location>
        <begin position="357"/>
        <end position="378"/>
    </location>
</feature>
<gene>
    <name evidence="11" type="ORF">SCABRO_01831</name>
</gene>
<protein>
    <submittedName>
        <fullName evidence="11">Glycosyltransferase</fullName>
    </submittedName>
</protein>
<feature type="transmembrane region" description="Helical" evidence="9">
    <location>
        <begin position="390"/>
        <end position="407"/>
    </location>
</feature>
<evidence type="ECO:0000256" key="5">
    <source>
        <dbReference type="ARBA" id="ARBA00022989"/>
    </source>
</evidence>
<evidence type="ECO:0000256" key="1">
    <source>
        <dbReference type="ARBA" id="ARBA00004653"/>
    </source>
</evidence>
<dbReference type="InterPro" id="IPR001173">
    <property type="entry name" value="Glyco_trans_2-like"/>
</dbReference>
<evidence type="ECO:0000313" key="11">
    <source>
        <dbReference type="EMBL" id="KHE92411.1"/>
    </source>
</evidence>